<accession>A0A9D4EGT4</accession>
<dbReference type="PANTHER" id="PTHR11373:SF4">
    <property type="entry name" value="DEOXYNUCLEOSIDE TRIPHOSPHATE TRIPHOSPHOHYDROLASE SAMHD1"/>
    <property type="match status" value="1"/>
</dbReference>
<dbReference type="Gene3D" id="3.30.70.2760">
    <property type="match status" value="1"/>
</dbReference>
<evidence type="ECO:0000256" key="1">
    <source>
        <dbReference type="ARBA" id="ARBA00005776"/>
    </source>
</evidence>
<evidence type="ECO:0000313" key="4">
    <source>
        <dbReference type="Proteomes" id="UP000828390"/>
    </source>
</evidence>
<dbReference type="Gene3D" id="1.10.3210.10">
    <property type="entry name" value="Hypothetical protein af1432"/>
    <property type="match status" value="2"/>
</dbReference>
<reference evidence="3" key="1">
    <citation type="journal article" date="2019" name="bioRxiv">
        <title>The Genome of the Zebra Mussel, Dreissena polymorpha: A Resource for Invasive Species Research.</title>
        <authorList>
            <person name="McCartney M.A."/>
            <person name="Auch B."/>
            <person name="Kono T."/>
            <person name="Mallez S."/>
            <person name="Zhang Y."/>
            <person name="Obille A."/>
            <person name="Becker A."/>
            <person name="Abrahante J.E."/>
            <person name="Garbe J."/>
            <person name="Badalamenti J.P."/>
            <person name="Herman A."/>
            <person name="Mangelson H."/>
            <person name="Liachko I."/>
            <person name="Sullivan S."/>
            <person name="Sone E.D."/>
            <person name="Koren S."/>
            <person name="Silverstein K.A.T."/>
            <person name="Beckman K.B."/>
            <person name="Gohl D.M."/>
        </authorList>
    </citation>
    <scope>NUCLEOTIDE SEQUENCE</scope>
    <source>
        <strain evidence="3">Duluth1</strain>
        <tissue evidence="3">Whole animal</tissue>
    </source>
</reference>
<dbReference type="InterPro" id="IPR006674">
    <property type="entry name" value="HD_domain"/>
</dbReference>
<protein>
    <recommendedName>
        <fullName evidence="2">HD domain-containing protein</fullName>
    </recommendedName>
</protein>
<dbReference type="GO" id="GO:0006203">
    <property type="term" value="P:dGTP catabolic process"/>
    <property type="evidence" value="ECO:0007669"/>
    <property type="project" value="TreeGrafter"/>
</dbReference>
<dbReference type="EMBL" id="JAIWYP010000009">
    <property type="protein sequence ID" value="KAH3778316.1"/>
    <property type="molecule type" value="Genomic_DNA"/>
</dbReference>
<name>A0A9D4EGT4_DREPO</name>
<dbReference type="CDD" id="cd00077">
    <property type="entry name" value="HDc"/>
    <property type="match status" value="2"/>
</dbReference>
<reference evidence="3" key="2">
    <citation type="submission" date="2020-11" db="EMBL/GenBank/DDBJ databases">
        <authorList>
            <person name="McCartney M.A."/>
            <person name="Auch B."/>
            <person name="Kono T."/>
            <person name="Mallez S."/>
            <person name="Becker A."/>
            <person name="Gohl D.M."/>
            <person name="Silverstein K.A.T."/>
            <person name="Koren S."/>
            <person name="Bechman K.B."/>
            <person name="Herman A."/>
            <person name="Abrahante J.E."/>
            <person name="Garbe J."/>
        </authorList>
    </citation>
    <scope>NUCLEOTIDE SEQUENCE</scope>
    <source>
        <strain evidence="3">Duluth1</strain>
        <tissue evidence="3">Whole animal</tissue>
    </source>
</reference>
<organism evidence="3 4">
    <name type="scientific">Dreissena polymorpha</name>
    <name type="common">Zebra mussel</name>
    <name type="synonym">Mytilus polymorpha</name>
    <dbReference type="NCBI Taxonomy" id="45954"/>
    <lineage>
        <taxon>Eukaryota</taxon>
        <taxon>Metazoa</taxon>
        <taxon>Spiralia</taxon>
        <taxon>Lophotrochozoa</taxon>
        <taxon>Mollusca</taxon>
        <taxon>Bivalvia</taxon>
        <taxon>Autobranchia</taxon>
        <taxon>Heteroconchia</taxon>
        <taxon>Euheterodonta</taxon>
        <taxon>Imparidentia</taxon>
        <taxon>Neoheterodontei</taxon>
        <taxon>Myida</taxon>
        <taxon>Dreissenoidea</taxon>
        <taxon>Dreissenidae</taxon>
        <taxon>Dreissena</taxon>
    </lineage>
</organism>
<gene>
    <name evidence="3" type="ORF">DPMN_179771</name>
</gene>
<dbReference type="PANTHER" id="PTHR11373">
    <property type="entry name" value="DEOXYNUCLEOSIDE TRIPHOSPHATE TRIPHOSPHOHYDROLASE"/>
    <property type="match status" value="1"/>
</dbReference>
<feature type="domain" description="HD" evidence="2">
    <location>
        <begin position="426"/>
        <end position="568"/>
    </location>
</feature>
<comment type="caution">
    <text evidence="3">The sequence shown here is derived from an EMBL/GenBank/DDBJ whole genome shotgun (WGS) entry which is preliminary data.</text>
</comment>
<evidence type="ECO:0000313" key="3">
    <source>
        <dbReference type="EMBL" id="KAH3778316.1"/>
    </source>
</evidence>
<evidence type="ECO:0000259" key="2">
    <source>
        <dbReference type="PROSITE" id="PS51831"/>
    </source>
</evidence>
<keyword evidence="4" id="KW-1185">Reference proteome</keyword>
<dbReference type="AlphaFoldDB" id="A0A9D4EGT4"/>
<dbReference type="SUPFAM" id="SSF109604">
    <property type="entry name" value="HD-domain/PDEase-like"/>
    <property type="match status" value="2"/>
</dbReference>
<proteinExistence type="inferred from homology"/>
<dbReference type="InterPro" id="IPR003607">
    <property type="entry name" value="HD/PDEase_dom"/>
</dbReference>
<dbReference type="Pfam" id="PF01966">
    <property type="entry name" value="HD"/>
    <property type="match status" value="2"/>
</dbReference>
<dbReference type="SMART" id="SM00471">
    <property type="entry name" value="HDc"/>
    <property type="match status" value="2"/>
</dbReference>
<sequence length="829" mass="96946">MSENIQNNSELRKLVNDPIHGHIELHPLCVKIIDTPQFQRLRHIKQTDAVYFVYPGATHNRFEHSIGVCHLAENFVRSLQTRQPELGITDVDVNCVMIAGLLHDIGHGPMSHLFERFLAKVLPKRKWTHEEASVRMFNHLLDEKGFRKIFEDHGLSKRDIQFIEEQIRGDVAEYKGRDRDKQFLYEIVNNRRNGIDVDKWDYFARDCYMLGIPKTFDHIRCMRMSRVIEVDGVKQICFRDKEVDHIYDMFLQRAKLHSQAYQHKTVYIIGEMLIEALEKANAIIKISGKHMTETIDDMAAFTQLTDNVIHQITYSEEASLKASREILEKIMFRKMYKFVTEKHPNHPTYKYLRGNENILAKKITKDVAGITKDDIVIQVFNDPVHGHIKIHPLCVKIIDTPQFQRLRNIKQLDSVYFVYPGAAHNRFEHSIGVCHLAERFVRELQNRQPELEITEVDVRCVMIAGLCHDLGHGPFSHLFERFMTRMVPERQWKHEEASVKMLRHLIERNNLQDDFQEYGIEHIDLQFIEEQISGKIEDPPGRGRKKQFLYEIVNNQLHGIDVDRLDYFPRDCLMLGIGNTFDRSRFIQMTRVIEIGGVNRICFRDKEADHIYDMFYQLAKLVRRAYQHKTTYIIGDMIIEAPAKANDYIILGRDTHMTESVDDMEAFTELTDEVIQRIMYSADRQLDASRQILTNIMCRRLHKFVAETHPHYPAYKYIQGNEQILAGELARGQTFPVDDIVVQIVKLDLGSGENNPLENVLFFTKNEPETATRGKAIFQAERNLELIIRVFSKRRNDAQFNQNLKALFETRLGNDELVRRLLPPVAAEE</sequence>
<dbReference type="GO" id="GO:0005634">
    <property type="term" value="C:nucleus"/>
    <property type="evidence" value="ECO:0007669"/>
    <property type="project" value="TreeGrafter"/>
</dbReference>
<dbReference type="GO" id="GO:0008832">
    <property type="term" value="F:dGTPase activity"/>
    <property type="evidence" value="ECO:0007669"/>
    <property type="project" value="TreeGrafter"/>
</dbReference>
<dbReference type="PROSITE" id="PS51831">
    <property type="entry name" value="HD"/>
    <property type="match status" value="1"/>
</dbReference>
<dbReference type="Proteomes" id="UP000828390">
    <property type="component" value="Unassembled WGS sequence"/>
</dbReference>
<dbReference type="InterPro" id="IPR050135">
    <property type="entry name" value="dGTPase-like"/>
</dbReference>
<comment type="similarity">
    <text evidence="1">Belongs to the SAMHD1 family.</text>
</comment>